<organism evidence="6 7">
    <name type="scientific">Dillenia turbinata</name>
    <dbReference type="NCBI Taxonomy" id="194707"/>
    <lineage>
        <taxon>Eukaryota</taxon>
        <taxon>Viridiplantae</taxon>
        <taxon>Streptophyta</taxon>
        <taxon>Embryophyta</taxon>
        <taxon>Tracheophyta</taxon>
        <taxon>Spermatophyta</taxon>
        <taxon>Magnoliopsida</taxon>
        <taxon>eudicotyledons</taxon>
        <taxon>Gunneridae</taxon>
        <taxon>Pentapetalae</taxon>
        <taxon>Dilleniales</taxon>
        <taxon>Dilleniaceae</taxon>
        <taxon>Dillenia</taxon>
    </lineage>
</organism>
<accession>A0AAN8YZY6</accession>
<evidence type="ECO:0000259" key="5">
    <source>
        <dbReference type="Pfam" id="PF03766"/>
    </source>
</evidence>
<comment type="similarity">
    <text evidence="1">Belongs to the remorin family.</text>
</comment>
<sequence length="191" mass="21308">MAEEEQKTTGTMPSEPPPASYEPLKDVPEPVEKKSVVEEKVEDSKALTLVEKAPDPAPEKTSGGSLDRDVALARVETEKRLSFIKAWEESEKTKAENKAQKKLSAVLAWENSQKASFEAKLRKIEEQLEKKKAEYGEQMKNKVAATHRQAEEKRAMVEARKGEEILRAEEMGAKYRATNQTPKSGLGCFGC</sequence>
<dbReference type="Proteomes" id="UP001370490">
    <property type="component" value="Unassembled WGS sequence"/>
</dbReference>
<evidence type="ECO:0000259" key="4">
    <source>
        <dbReference type="Pfam" id="PF03763"/>
    </source>
</evidence>
<name>A0AAN8YZY6_9MAGN</name>
<evidence type="ECO:0000313" key="6">
    <source>
        <dbReference type="EMBL" id="KAK6918405.1"/>
    </source>
</evidence>
<feature type="domain" description="Remorin C-terminal" evidence="4">
    <location>
        <begin position="79"/>
        <end position="183"/>
    </location>
</feature>
<dbReference type="PANTHER" id="PTHR31775">
    <property type="entry name" value="OS02G0117200 PROTEIN"/>
    <property type="match status" value="1"/>
</dbReference>
<dbReference type="Pfam" id="PF03766">
    <property type="entry name" value="Remorin_N"/>
    <property type="match status" value="1"/>
</dbReference>
<dbReference type="AlphaFoldDB" id="A0AAN8YZY6"/>
<feature type="coiled-coil region" evidence="2">
    <location>
        <begin position="114"/>
        <end position="141"/>
    </location>
</feature>
<evidence type="ECO:0000256" key="1">
    <source>
        <dbReference type="ARBA" id="ARBA00005711"/>
    </source>
</evidence>
<protein>
    <submittedName>
        <fullName evidence="6">Remorin, C-terminal</fullName>
    </submittedName>
</protein>
<feature type="region of interest" description="Disordered" evidence="3">
    <location>
        <begin position="1"/>
        <end position="68"/>
    </location>
</feature>
<feature type="domain" description="Remorin N-terminal" evidence="5">
    <location>
        <begin position="27"/>
        <end position="75"/>
    </location>
</feature>
<dbReference type="PANTHER" id="PTHR31775:SF31">
    <property type="entry name" value="REMORIN-LIKE"/>
    <property type="match status" value="1"/>
</dbReference>
<dbReference type="EMBL" id="JBAMMX010000022">
    <property type="protein sequence ID" value="KAK6918405.1"/>
    <property type="molecule type" value="Genomic_DNA"/>
</dbReference>
<dbReference type="InterPro" id="IPR005518">
    <property type="entry name" value="Remorin_N"/>
</dbReference>
<keyword evidence="7" id="KW-1185">Reference proteome</keyword>
<proteinExistence type="inferred from homology"/>
<feature type="compositionally biased region" description="Basic and acidic residues" evidence="3">
    <location>
        <begin position="23"/>
        <end position="45"/>
    </location>
</feature>
<evidence type="ECO:0000313" key="7">
    <source>
        <dbReference type="Proteomes" id="UP001370490"/>
    </source>
</evidence>
<keyword evidence="2" id="KW-0175">Coiled coil</keyword>
<evidence type="ECO:0000256" key="3">
    <source>
        <dbReference type="SAM" id="MobiDB-lite"/>
    </source>
</evidence>
<comment type="caution">
    <text evidence="6">The sequence shown here is derived from an EMBL/GenBank/DDBJ whole genome shotgun (WGS) entry which is preliminary data.</text>
</comment>
<evidence type="ECO:0000256" key="2">
    <source>
        <dbReference type="SAM" id="Coils"/>
    </source>
</evidence>
<reference evidence="6 7" key="1">
    <citation type="submission" date="2023-12" db="EMBL/GenBank/DDBJ databases">
        <title>A high-quality genome assembly for Dillenia turbinata (Dilleniales).</title>
        <authorList>
            <person name="Chanderbali A."/>
        </authorList>
    </citation>
    <scope>NUCLEOTIDE SEQUENCE [LARGE SCALE GENOMIC DNA]</scope>
    <source>
        <strain evidence="6">LSX21</strain>
        <tissue evidence="6">Leaf</tissue>
    </source>
</reference>
<dbReference type="InterPro" id="IPR005516">
    <property type="entry name" value="Remorin_C"/>
</dbReference>
<gene>
    <name evidence="6" type="ORF">RJ641_016827</name>
</gene>
<dbReference type="Pfam" id="PF03763">
    <property type="entry name" value="Remorin_C"/>
    <property type="match status" value="1"/>
</dbReference>